<dbReference type="GO" id="GO:0018773">
    <property type="term" value="F:acetylpyruvate hydrolase activity"/>
    <property type="evidence" value="ECO:0007669"/>
    <property type="project" value="TreeGrafter"/>
</dbReference>
<keyword evidence="4" id="KW-1185">Reference proteome</keyword>
<evidence type="ECO:0000313" key="4">
    <source>
        <dbReference type="Proteomes" id="UP000678281"/>
    </source>
</evidence>
<reference evidence="3" key="1">
    <citation type="submission" date="2021-04" db="EMBL/GenBank/DDBJ databases">
        <title>Devosia litorisediminis sp. nov., isolated from a sand dune.</title>
        <authorList>
            <person name="Park S."/>
            <person name="Yoon J.-H."/>
        </authorList>
    </citation>
    <scope>NUCLEOTIDE SEQUENCE</scope>
    <source>
        <strain evidence="3">BSSL-BM10</strain>
    </source>
</reference>
<evidence type="ECO:0000259" key="2">
    <source>
        <dbReference type="Pfam" id="PF01557"/>
    </source>
</evidence>
<evidence type="ECO:0000313" key="3">
    <source>
        <dbReference type="EMBL" id="MBS3849779.1"/>
    </source>
</evidence>
<feature type="domain" description="Fumarylacetoacetase-like C-terminal" evidence="2">
    <location>
        <begin position="33"/>
        <end position="232"/>
    </location>
</feature>
<dbReference type="PANTHER" id="PTHR11820">
    <property type="entry name" value="ACYLPYRUVASE"/>
    <property type="match status" value="1"/>
</dbReference>
<dbReference type="AlphaFoldDB" id="A0A942ECA5"/>
<keyword evidence="1" id="KW-0479">Metal-binding</keyword>
<dbReference type="Gene3D" id="3.90.850.10">
    <property type="entry name" value="Fumarylacetoacetase-like, C-terminal domain"/>
    <property type="match status" value="1"/>
</dbReference>
<gene>
    <name evidence="3" type="ORF">KD146_13830</name>
</gene>
<keyword evidence="3" id="KW-0378">Hydrolase</keyword>
<dbReference type="RefSeq" id="WP_212659411.1">
    <property type="nucleotide sequence ID" value="NZ_JAGXTP010000002.1"/>
</dbReference>
<dbReference type="GO" id="GO:0046872">
    <property type="term" value="F:metal ion binding"/>
    <property type="evidence" value="ECO:0007669"/>
    <property type="project" value="UniProtKB-KW"/>
</dbReference>
<dbReference type="InterPro" id="IPR036663">
    <property type="entry name" value="Fumarylacetoacetase_C_sf"/>
</dbReference>
<dbReference type="SUPFAM" id="SSF56529">
    <property type="entry name" value="FAH"/>
    <property type="match status" value="1"/>
</dbReference>
<dbReference type="EMBL" id="JAGXTP010000002">
    <property type="protein sequence ID" value="MBS3849779.1"/>
    <property type="molecule type" value="Genomic_DNA"/>
</dbReference>
<evidence type="ECO:0000256" key="1">
    <source>
        <dbReference type="ARBA" id="ARBA00022723"/>
    </source>
</evidence>
<dbReference type="PANTHER" id="PTHR11820:SF90">
    <property type="entry name" value="FLUTATHIONE S-TRANSFERASE"/>
    <property type="match status" value="1"/>
</dbReference>
<dbReference type="InterPro" id="IPR011234">
    <property type="entry name" value="Fumarylacetoacetase-like_C"/>
</dbReference>
<sequence>MSTEARDNFVIAPQKTPSLPIVGSSQRFPINRIFCIGRNYAAHAVEMGHDPSKEPPFFFFKHAGAVSPSGEFPYPSETTDVHYEAELVVALHKGGANIAPEAALDHIWGYGVGIDMTRRDLQAVAKEQGRPWEVAKSFDNSAPCSALIPVTAIGHPQRGRISLAVNGEIKQDGNLDQMIWKTPDIIAILSQYFELFPGDMIMTGTPSGVGPVQRGDTMIAEIEGLGALTVAVK</sequence>
<proteinExistence type="predicted"/>
<accession>A0A942ECA5</accession>
<dbReference type="Pfam" id="PF01557">
    <property type="entry name" value="FAA_hydrolase"/>
    <property type="match status" value="1"/>
</dbReference>
<dbReference type="Proteomes" id="UP000678281">
    <property type="component" value="Unassembled WGS sequence"/>
</dbReference>
<organism evidence="3 4">
    <name type="scientific">Devosia litorisediminis</name>
    <dbReference type="NCBI Taxonomy" id="2829817"/>
    <lineage>
        <taxon>Bacteria</taxon>
        <taxon>Pseudomonadati</taxon>
        <taxon>Pseudomonadota</taxon>
        <taxon>Alphaproteobacteria</taxon>
        <taxon>Hyphomicrobiales</taxon>
        <taxon>Devosiaceae</taxon>
        <taxon>Devosia</taxon>
    </lineage>
</organism>
<protein>
    <submittedName>
        <fullName evidence="3">Fumarylacetoacetate hydrolase family protein</fullName>
    </submittedName>
</protein>
<name>A0A942ECA5_9HYPH</name>
<comment type="caution">
    <text evidence="3">The sequence shown here is derived from an EMBL/GenBank/DDBJ whole genome shotgun (WGS) entry which is preliminary data.</text>
</comment>